<dbReference type="AlphaFoldDB" id="A0A918KPT4"/>
<accession>A0A918KPT4</accession>
<dbReference type="Proteomes" id="UP000626148">
    <property type="component" value="Unassembled WGS sequence"/>
</dbReference>
<gene>
    <name evidence="1" type="ORF">GCM10007392_40350</name>
</gene>
<reference evidence="1" key="1">
    <citation type="journal article" date="2014" name="Int. J. Syst. Evol. Microbiol.">
        <title>Complete genome sequence of Corynebacterium casei LMG S-19264T (=DSM 44701T), isolated from a smear-ripened cheese.</title>
        <authorList>
            <consortium name="US DOE Joint Genome Institute (JGI-PGF)"/>
            <person name="Walter F."/>
            <person name="Albersmeier A."/>
            <person name="Kalinowski J."/>
            <person name="Ruckert C."/>
        </authorList>
    </citation>
    <scope>NUCLEOTIDE SEQUENCE</scope>
    <source>
        <strain evidence="1">KCTC 22169</strain>
    </source>
</reference>
<dbReference type="RefSeq" id="WP_189612121.1">
    <property type="nucleotide sequence ID" value="NZ_BMXR01000012.1"/>
</dbReference>
<keyword evidence="2" id="KW-1185">Reference proteome</keyword>
<name>A0A918KPT4_9GAMM</name>
<proteinExistence type="predicted"/>
<protein>
    <submittedName>
        <fullName evidence="1">Uncharacterized protein</fullName>
    </submittedName>
</protein>
<evidence type="ECO:0000313" key="2">
    <source>
        <dbReference type="Proteomes" id="UP000626148"/>
    </source>
</evidence>
<evidence type="ECO:0000313" key="1">
    <source>
        <dbReference type="EMBL" id="GGX68666.1"/>
    </source>
</evidence>
<dbReference type="EMBL" id="BMXR01000012">
    <property type="protein sequence ID" value="GGX68666.1"/>
    <property type="molecule type" value="Genomic_DNA"/>
</dbReference>
<reference evidence="1" key="2">
    <citation type="submission" date="2020-09" db="EMBL/GenBank/DDBJ databases">
        <authorList>
            <person name="Sun Q."/>
            <person name="Kim S."/>
        </authorList>
    </citation>
    <scope>NUCLEOTIDE SEQUENCE</scope>
    <source>
        <strain evidence="1">KCTC 22169</strain>
    </source>
</reference>
<organism evidence="1 2">
    <name type="scientific">Saccharospirillum salsuginis</name>
    <dbReference type="NCBI Taxonomy" id="418750"/>
    <lineage>
        <taxon>Bacteria</taxon>
        <taxon>Pseudomonadati</taxon>
        <taxon>Pseudomonadota</taxon>
        <taxon>Gammaproteobacteria</taxon>
        <taxon>Oceanospirillales</taxon>
        <taxon>Saccharospirillaceae</taxon>
        <taxon>Saccharospirillum</taxon>
    </lineage>
</organism>
<sequence>MTQFDLSTSSTDTLDLRTHPDLNSLQHTAFRQRDAFIGALIRQGLGRVKKALVGLLVPPVTPHGA</sequence>
<comment type="caution">
    <text evidence="1">The sequence shown here is derived from an EMBL/GenBank/DDBJ whole genome shotgun (WGS) entry which is preliminary data.</text>
</comment>